<evidence type="ECO:0000313" key="1">
    <source>
        <dbReference type="EMBL" id="GAH52828.1"/>
    </source>
</evidence>
<dbReference type="AlphaFoldDB" id="X1I5I2"/>
<comment type="caution">
    <text evidence="1">The sequence shown here is derived from an EMBL/GenBank/DDBJ whole genome shotgun (WGS) entry which is preliminary data.</text>
</comment>
<protein>
    <submittedName>
        <fullName evidence="1">Uncharacterized protein</fullName>
    </submittedName>
</protein>
<gene>
    <name evidence="1" type="ORF">S03H2_34061</name>
</gene>
<sequence>MPAKKFFRISCSAKPITAVATADVAKIPVRLILKNIFRIIKRKLTITSHLIISMRRNGI</sequence>
<proteinExistence type="predicted"/>
<dbReference type="EMBL" id="BARU01020768">
    <property type="protein sequence ID" value="GAH52828.1"/>
    <property type="molecule type" value="Genomic_DNA"/>
</dbReference>
<accession>X1I5I2</accession>
<name>X1I5I2_9ZZZZ</name>
<organism evidence="1">
    <name type="scientific">marine sediment metagenome</name>
    <dbReference type="NCBI Taxonomy" id="412755"/>
    <lineage>
        <taxon>unclassified sequences</taxon>
        <taxon>metagenomes</taxon>
        <taxon>ecological metagenomes</taxon>
    </lineage>
</organism>
<reference evidence="1" key="1">
    <citation type="journal article" date="2014" name="Front. Microbiol.">
        <title>High frequency of phylogenetically diverse reductive dehalogenase-homologous genes in deep subseafloor sedimentary metagenomes.</title>
        <authorList>
            <person name="Kawai M."/>
            <person name="Futagami T."/>
            <person name="Toyoda A."/>
            <person name="Takaki Y."/>
            <person name="Nishi S."/>
            <person name="Hori S."/>
            <person name="Arai W."/>
            <person name="Tsubouchi T."/>
            <person name="Morono Y."/>
            <person name="Uchiyama I."/>
            <person name="Ito T."/>
            <person name="Fujiyama A."/>
            <person name="Inagaki F."/>
            <person name="Takami H."/>
        </authorList>
    </citation>
    <scope>NUCLEOTIDE SEQUENCE</scope>
    <source>
        <strain evidence="1">Expedition CK06-06</strain>
    </source>
</reference>